<protein>
    <submittedName>
        <fullName evidence="1">DUF5412 domain-containing protein</fullName>
    </submittedName>
</protein>
<dbReference type="RefSeq" id="WP_155726280.1">
    <property type="nucleotide sequence ID" value="NZ_JANTOO010000019.1"/>
</dbReference>
<dbReference type="Pfam" id="PF17428">
    <property type="entry name" value="DUF5412"/>
    <property type="match status" value="1"/>
</dbReference>
<dbReference type="InterPro" id="IPR035406">
    <property type="entry name" value="DUF5412"/>
</dbReference>
<gene>
    <name evidence="1" type="ORF">NXZ79_18620</name>
</gene>
<dbReference type="Proteomes" id="UP001525021">
    <property type="component" value="Unassembled WGS sequence"/>
</dbReference>
<accession>A0ABT2DT04</accession>
<comment type="caution">
    <text evidence="1">The sequence shown here is derived from an EMBL/GenBank/DDBJ whole genome shotgun (WGS) entry which is preliminary data.</text>
</comment>
<evidence type="ECO:0000313" key="2">
    <source>
        <dbReference type="Proteomes" id="UP001525021"/>
    </source>
</evidence>
<name>A0ABT2DT04_9BACI</name>
<sequence length="50" mass="5883">MVFNKKGNKTKNIYWNNRKGTAKKYLDGQYCDNNGHTLGVPNDKFDFRNQ</sequence>
<dbReference type="EMBL" id="JANTOO010000019">
    <property type="protein sequence ID" value="MCS1398025.1"/>
    <property type="molecule type" value="Genomic_DNA"/>
</dbReference>
<proteinExistence type="predicted"/>
<evidence type="ECO:0000313" key="1">
    <source>
        <dbReference type="EMBL" id="MCS1398025.1"/>
    </source>
</evidence>
<keyword evidence="2" id="KW-1185">Reference proteome</keyword>
<organism evidence="1 2">
    <name type="scientific">Lysinibacillus pinottii</name>
    <dbReference type="NCBI Taxonomy" id="2973932"/>
    <lineage>
        <taxon>Bacteria</taxon>
        <taxon>Bacillati</taxon>
        <taxon>Bacillota</taxon>
        <taxon>Bacilli</taxon>
        <taxon>Bacillales</taxon>
        <taxon>Bacillaceae</taxon>
        <taxon>Lysinibacillus</taxon>
    </lineage>
</organism>
<reference evidence="1 2" key="1">
    <citation type="submission" date="2022-08" db="EMBL/GenBank/DDBJ databases">
        <title>Lysinibacillus sequencing.</title>
        <authorList>
            <person name="Dunlap C."/>
        </authorList>
    </citation>
    <scope>NUCLEOTIDE SEQUENCE [LARGE SCALE GENOMIC DNA]</scope>
    <source>
        <strain evidence="1 2">PB211</strain>
    </source>
</reference>